<feature type="chain" id="PRO_5047513723" description="Secreted protein" evidence="3">
    <location>
        <begin position="25"/>
        <end position="204"/>
    </location>
</feature>
<dbReference type="EMBL" id="BAAAPY010000013">
    <property type="protein sequence ID" value="GAA2084402.1"/>
    <property type="molecule type" value="Genomic_DNA"/>
</dbReference>
<comment type="caution">
    <text evidence="4">The sequence shown here is derived from an EMBL/GenBank/DDBJ whole genome shotgun (WGS) entry which is preliminary data.</text>
</comment>
<evidence type="ECO:0000313" key="4">
    <source>
        <dbReference type="EMBL" id="GAA2084402.1"/>
    </source>
</evidence>
<keyword evidence="3" id="KW-0732">Signal</keyword>
<keyword evidence="2" id="KW-0472">Membrane</keyword>
<dbReference type="Proteomes" id="UP001501480">
    <property type="component" value="Unassembled WGS sequence"/>
</dbReference>
<keyword evidence="2" id="KW-0812">Transmembrane</keyword>
<evidence type="ECO:0000256" key="3">
    <source>
        <dbReference type="SAM" id="SignalP"/>
    </source>
</evidence>
<protein>
    <recommendedName>
        <fullName evidence="6">Secreted protein</fullName>
    </recommendedName>
</protein>
<evidence type="ECO:0000256" key="2">
    <source>
        <dbReference type="SAM" id="Phobius"/>
    </source>
</evidence>
<keyword evidence="5" id="KW-1185">Reference proteome</keyword>
<feature type="transmembrane region" description="Helical" evidence="2">
    <location>
        <begin position="178"/>
        <end position="199"/>
    </location>
</feature>
<accession>A0ABN2W653</accession>
<keyword evidence="2" id="KW-1133">Transmembrane helix</keyword>
<feature type="region of interest" description="Disordered" evidence="1">
    <location>
        <begin position="144"/>
        <end position="174"/>
    </location>
</feature>
<proteinExistence type="predicted"/>
<sequence length="204" mass="20726">MRTPRALAATALLALTGLAGPAVAADDDLACGPDDVVVVVDAEMLGGDVEARCVPVPQDGTMLSAVEDAGFVVEGTAEFGSSVVCRVDGFPSESRETCRSMPAADAYWGAWIGADDAWGFAQEAVDSQPVAGGDVVALAFQEGPDERQPALSPAEATEQAQPVDEAGRPQSPSDGLPWGAIALGVGAVVVLGAVLAVVLRRRPS</sequence>
<reference evidence="4 5" key="1">
    <citation type="journal article" date="2019" name="Int. J. Syst. Evol. Microbiol.">
        <title>The Global Catalogue of Microorganisms (GCM) 10K type strain sequencing project: providing services to taxonomists for standard genome sequencing and annotation.</title>
        <authorList>
            <consortium name="The Broad Institute Genomics Platform"/>
            <consortium name="The Broad Institute Genome Sequencing Center for Infectious Disease"/>
            <person name="Wu L."/>
            <person name="Ma J."/>
        </authorList>
    </citation>
    <scope>NUCLEOTIDE SEQUENCE [LARGE SCALE GENOMIC DNA]</scope>
    <source>
        <strain evidence="4 5">JCM 15749</strain>
    </source>
</reference>
<feature type="signal peptide" evidence="3">
    <location>
        <begin position="1"/>
        <end position="24"/>
    </location>
</feature>
<name>A0ABN2W653_9ACTN</name>
<dbReference type="RefSeq" id="WP_344329749.1">
    <property type="nucleotide sequence ID" value="NZ_BAAAPY010000013.1"/>
</dbReference>
<evidence type="ECO:0008006" key="6">
    <source>
        <dbReference type="Google" id="ProtNLM"/>
    </source>
</evidence>
<evidence type="ECO:0000313" key="5">
    <source>
        <dbReference type="Proteomes" id="UP001501480"/>
    </source>
</evidence>
<evidence type="ECO:0000256" key="1">
    <source>
        <dbReference type="SAM" id="MobiDB-lite"/>
    </source>
</evidence>
<organism evidence="4 5">
    <name type="scientific">Aeromicrobium halocynthiae</name>
    <dbReference type="NCBI Taxonomy" id="560557"/>
    <lineage>
        <taxon>Bacteria</taxon>
        <taxon>Bacillati</taxon>
        <taxon>Actinomycetota</taxon>
        <taxon>Actinomycetes</taxon>
        <taxon>Propionibacteriales</taxon>
        <taxon>Nocardioidaceae</taxon>
        <taxon>Aeromicrobium</taxon>
    </lineage>
</organism>
<gene>
    <name evidence="4" type="ORF">GCM10009821_27190</name>
</gene>